<dbReference type="CDD" id="cd11615">
    <property type="entry name" value="SAF_NeuB_like"/>
    <property type="match status" value="1"/>
</dbReference>
<keyword evidence="3" id="KW-1185">Reference proteome</keyword>
<organism evidence="2 3">
    <name type="scientific">Pseudorhodobacter antarcticus</name>
    <dbReference type="NCBI Taxonomy" id="1077947"/>
    <lineage>
        <taxon>Bacteria</taxon>
        <taxon>Pseudomonadati</taxon>
        <taxon>Pseudomonadota</taxon>
        <taxon>Alphaproteobacteria</taxon>
        <taxon>Rhodobacterales</taxon>
        <taxon>Paracoccaceae</taxon>
        <taxon>Pseudorhodobacter</taxon>
    </lineage>
</organism>
<sequence>MGCGQLKGIEMKIGNREIGPGHPPLVIAEIGINHGGSLDVAREMVRLAALSGCECIKHQTHIIEDEMTEEAKQIFPPNADVSIWHVMEACALSLDDERSLKEYTESLGMIYLSTPFSRAAADFLETLDVCAYKIGSGEADNLPLIRHIARKGKPVILSTGMQTIESVRASVAILDAEGVEYALLECTNLYPSPPEIVSLQGVSDLKAAFPRAVVGFSDHSIGPEMALASVALGASILERHYTDSRYRKGPDIINSMDPSELRHLIDRSREIWIAANNPKRRTEAEEPVYRFARASVVADRDLAAGHVIAEADIWARRPGSGEIAGYEFDAVVGKRLTRSVTRNTQLKWSDLA</sequence>
<reference evidence="2 3" key="1">
    <citation type="submission" date="2016-10" db="EMBL/GenBank/DDBJ databases">
        <authorList>
            <person name="de Groot N.N."/>
        </authorList>
    </citation>
    <scope>NUCLEOTIDE SEQUENCE [LARGE SCALE GENOMIC DNA]</scope>
    <source>
        <strain evidence="2 3">CGMCC 1.10836</strain>
    </source>
</reference>
<dbReference type="Gene3D" id="3.20.20.70">
    <property type="entry name" value="Aldolase class I"/>
    <property type="match status" value="1"/>
</dbReference>
<dbReference type="InterPro" id="IPR013132">
    <property type="entry name" value="PseI/NeuA/B-like_N"/>
</dbReference>
<dbReference type="GO" id="GO:0016051">
    <property type="term" value="P:carbohydrate biosynthetic process"/>
    <property type="evidence" value="ECO:0007669"/>
    <property type="project" value="InterPro"/>
</dbReference>
<dbReference type="InterPro" id="IPR013974">
    <property type="entry name" value="SAF"/>
</dbReference>
<dbReference type="AlphaFoldDB" id="A0A1H8BVM3"/>
<dbReference type="Pfam" id="PF08666">
    <property type="entry name" value="SAF"/>
    <property type="match status" value="1"/>
</dbReference>
<dbReference type="SUPFAM" id="SSF51569">
    <property type="entry name" value="Aldolase"/>
    <property type="match status" value="1"/>
</dbReference>
<dbReference type="Pfam" id="PF03102">
    <property type="entry name" value="NeuB"/>
    <property type="match status" value="1"/>
</dbReference>
<dbReference type="InterPro" id="IPR013785">
    <property type="entry name" value="Aldolase_TIM"/>
</dbReference>
<dbReference type="SMART" id="SM00858">
    <property type="entry name" value="SAF"/>
    <property type="match status" value="1"/>
</dbReference>
<proteinExistence type="predicted"/>
<evidence type="ECO:0000313" key="2">
    <source>
        <dbReference type="EMBL" id="SEM85917.1"/>
    </source>
</evidence>
<evidence type="ECO:0000313" key="3">
    <source>
        <dbReference type="Proteomes" id="UP000183002"/>
    </source>
</evidence>
<dbReference type="PANTHER" id="PTHR42966:SF1">
    <property type="entry name" value="SIALIC ACID SYNTHASE"/>
    <property type="match status" value="1"/>
</dbReference>
<dbReference type="Gene3D" id="3.90.1210.10">
    <property type="entry name" value="Antifreeze-like/N-acetylneuraminic acid synthase C-terminal domain"/>
    <property type="match status" value="1"/>
</dbReference>
<dbReference type="SUPFAM" id="SSF51269">
    <property type="entry name" value="AFP III-like domain"/>
    <property type="match status" value="1"/>
</dbReference>
<dbReference type="PROSITE" id="PS50844">
    <property type="entry name" value="AFP_LIKE"/>
    <property type="match status" value="1"/>
</dbReference>
<feature type="domain" description="AFP-like" evidence="1">
    <location>
        <begin position="295"/>
        <end position="352"/>
    </location>
</feature>
<name>A0A1H8BVM3_9RHOB</name>
<dbReference type="InterPro" id="IPR057736">
    <property type="entry name" value="SAF_PseI/NeuA/NeuB"/>
</dbReference>
<dbReference type="GO" id="GO:0047444">
    <property type="term" value="F:N-acylneuraminate-9-phosphate synthase activity"/>
    <property type="evidence" value="ECO:0007669"/>
    <property type="project" value="TreeGrafter"/>
</dbReference>
<accession>A0A1H8BVM3</accession>
<dbReference type="EMBL" id="FOCO01000003">
    <property type="protein sequence ID" value="SEM85917.1"/>
    <property type="molecule type" value="Genomic_DNA"/>
</dbReference>
<dbReference type="InterPro" id="IPR036732">
    <property type="entry name" value="AFP_Neu5c_C_sf"/>
</dbReference>
<gene>
    <name evidence="2" type="ORF">SAMN05216227_1003136</name>
</gene>
<dbReference type="PANTHER" id="PTHR42966">
    <property type="entry name" value="N-ACETYLNEURAMINATE SYNTHASE"/>
    <property type="match status" value="1"/>
</dbReference>
<evidence type="ECO:0000259" key="1">
    <source>
        <dbReference type="PROSITE" id="PS50844"/>
    </source>
</evidence>
<protein>
    <submittedName>
        <fullName evidence="2">N-acetylneuraminate synthase</fullName>
    </submittedName>
</protein>
<dbReference type="Proteomes" id="UP000183002">
    <property type="component" value="Unassembled WGS sequence"/>
</dbReference>
<dbReference type="InterPro" id="IPR051690">
    <property type="entry name" value="PseI-like"/>
</dbReference>
<dbReference type="STRING" id="1077947.SAMN05216227_1003136"/>
<dbReference type="InterPro" id="IPR006190">
    <property type="entry name" value="SAF_AFP_Neu5Ac"/>
</dbReference>